<keyword evidence="1 4" id="KW-0378">Hydrolase</keyword>
<evidence type="ECO:0000256" key="3">
    <source>
        <dbReference type="ARBA" id="ARBA00023098"/>
    </source>
</evidence>
<dbReference type="Proteomes" id="UP000280099">
    <property type="component" value="Unassembled WGS sequence"/>
</dbReference>
<dbReference type="EMBL" id="RBJC01000008">
    <property type="protein sequence ID" value="RKR71248.1"/>
    <property type="molecule type" value="Genomic_DNA"/>
</dbReference>
<dbReference type="OrthoDB" id="9802424at2"/>
<dbReference type="PANTHER" id="PTHR14226">
    <property type="entry name" value="NEUROPATHY TARGET ESTERASE/SWISS CHEESE D.MELANOGASTER"/>
    <property type="match status" value="1"/>
</dbReference>
<dbReference type="Gene3D" id="3.40.1090.10">
    <property type="entry name" value="Cytosolic phospholipase A2 catalytic domain"/>
    <property type="match status" value="2"/>
</dbReference>
<dbReference type="PROSITE" id="PS51635">
    <property type="entry name" value="PNPLA"/>
    <property type="match status" value="1"/>
</dbReference>
<feature type="short sequence motif" description="DGA/G" evidence="4">
    <location>
        <begin position="158"/>
        <end position="160"/>
    </location>
</feature>
<evidence type="ECO:0000256" key="4">
    <source>
        <dbReference type="PROSITE-ProRule" id="PRU01161"/>
    </source>
</evidence>
<dbReference type="Pfam" id="PF01734">
    <property type="entry name" value="Patatin"/>
    <property type="match status" value="1"/>
</dbReference>
<evidence type="ECO:0000256" key="2">
    <source>
        <dbReference type="ARBA" id="ARBA00022963"/>
    </source>
</evidence>
<name>A0A420XFH2_9PAST</name>
<dbReference type="InterPro" id="IPR037483">
    <property type="entry name" value="YjjU-like"/>
</dbReference>
<dbReference type="SUPFAM" id="SSF52151">
    <property type="entry name" value="FabD/lysophospholipase-like"/>
    <property type="match status" value="1"/>
</dbReference>
<keyword evidence="2 4" id="KW-0442">Lipid degradation</keyword>
<accession>A0A420XFH2</accession>
<sequence length="281" mass="32522">MKVGLVLEGGAMRGMYTAGVLDVFMDNNIQIDGIIGVSAGALFGVNYFSKQRERSLRYSKRFLNDERYISLKSWITTGNLINKDFAYYDVPFIYDVFDNETFKQSSALFYVTLTNVETGKAEYVKITDPFEQMEYFRATSALPYVSKIVEIDGKKYLDGGISDSIPLEKCIQLGFDKIIVVLTRPLDYRKKKLNGILRKLVYRKYPKFIEVLANRYQNYNECIEKVVEAEKQGEIFVFRPSKTLPIKRIEKDLNKVQAMYDLGIEDAQRDMDALKAYLYRD</sequence>
<dbReference type="InterPro" id="IPR050301">
    <property type="entry name" value="NTE"/>
</dbReference>
<dbReference type="CDD" id="cd07208">
    <property type="entry name" value="Pat_hypo_Ecoli_yjju_like"/>
    <property type="match status" value="1"/>
</dbReference>
<proteinExistence type="predicted"/>
<evidence type="ECO:0000259" key="5">
    <source>
        <dbReference type="PROSITE" id="PS51635"/>
    </source>
</evidence>
<reference evidence="6 7" key="1">
    <citation type="submission" date="2018-10" db="EMBL/GenBank/DDBJ databases">
        <title>Genomic Encyclopedia of Type Strains, Phase IV (KMG-IV): sequencing the most valuable type-strain genomes for metagenomic binning, comparative biology and taxonomic classification.</title>
        <authorList>
            <person name="Goeker M."/>
        </authorList>
    </citation>
    <scope>NUCLEOTIDE SEQUENCE [LARGE SCALE GENOMIC DNA]</scope>
    <source>
        <strain evidence="6 7">DSM 23800</strain>
    </source>
</reference>
<dbReference type="InterPro" id="IPR045943">
    <property type="entry name" value="DUF6363"/>
</dbReference>
<dbReference type="GO" id="GO:0016042">
    <property type="term" value="P:lipid catabolic process"/>
    <property type="evidence" value="ECO:0007669"/>
    <property type="project" value="UniProtKB-UniRule"/>
</dbReference>
<comment type="caution">
    <text evidence="4">Lacks conserved residue(s) required for the propagation of feature annotation.</text>
</comment>
<feature type="short sequence motif" description="GXSXG" evidence="4">
    <location>
        <begin position="36"/>
        <end position="40"/>
    </location>
</feature>
<dbReference type="InterPro" id="IPR002641">
    <property type="entry name" value="PNPLA_dom"/>
</dbReference>
<protein>
    <submittedName>
        <fullName evidence="6">Putative patatin/cPLA2 family phospholipase</fullName>
    </submittedName>
</protein>
<dbReference type="PANTHER" id="PTHR14226:SF25">
    <property type="entry name" value="PHOSPHOESTERASE"/>
    <property type="match status" value="1"/>
</dbReference>
<comment type="caution">
    <text evidence="6">The sequence shown here is derived from an EMBL/GenBank/DDBJ whole genome shotgun (WGS) entry which is preliminary data.</text>
</comment>
<feature type="active site" description="Proton acceptor" evidence="4">
    <location>
        <position position="158"/>
    </location>
</feature>
<dbReference type="GO" id="GO:0016787">
    <property type="term" value="F:hydrolase activity"/>
    <property type="evidence" value="ECO:0007669"/>
    <property type="project" value="UniProtKB-UniRule"/>
</dbReference>
<feature type="active site" description="Nucleophile" evidence="4">
    <location>
        <position position="38"/>
    </location>
</feature>
<keyword evidence="7" id="KW-1185">Reference proteome</keyword>
<dbReference type="Pfam" id="PF19890">
    <property type="entry name" value="DUF6363"/>
    <property type="match status" value="1"/>
</dbReference>
<keyword evidence="3 4" id="KW-0443">Lipid metabolism</keyword>
<evidence type="ECO:0000313" key="6">
    <source>
        <dbReference type="EMBL" id="RKR71248.1"/>
    </source>
</evidence>
<feature type="domain" description="PNPLA" evidence="5">
    <location>
        <begin position="5"/>
        <end position="171"/>
    </location>
</feature>
<organism evidence="6 7">
    <name type="scientific">Otariodibacter oris</name>
    <dbReference type="NCBI Taxonomy" id="1032623"/>
    <lineage>
        <taxon>Bacteria</taxon>
        <taxon>Pseudomonadati</taxon>
        <taxon>Pseudomonadota</taxon>
        <taxon>Gammaproteobacteria</taxon>
        <taxon>Pasteurellales</taxon>
        <taxon>Pasteurellaceae</taxon>
        <taxon>Otariodibacter</taxon>
    </lineage>
</organism>
<evidence type="ECO:0000256" key="1">
    <source>
        <dbReference type="ARBA" id="ARBA00022801"/>
    </source>
</evidence>
<gene>
    <name evidence="6" type="ORF">DES31_1584</name>
</gene>
<evidence type="ECO:0000313" key="7">
    <source>
        <dbReference type="Proteomes" id="UP000280099"/>
    </source>
</evidence>
<dbReference type="InterPro" id="IPR016035">
    <property type="entry name" value="Acyl_Trfase/lysoPLipase"/>
</dbReference>
<dbReference type="AlphaFoldDB" id="A0A420XFH2"/>
<dbReference type="RefSeq" id="WP_121123752.1">
    <property type="nucleotide sequence ID" value="NZ_RBJC01000008.1"/>
</dbReference>